<dbReference type="EMBL" id="FNCN01000002">
    <property type="protein sequence ID" value="SDG19051.1"/>
    <property type="molecule type" value="Genomic_DNA"/>
</dbReference>
<organism evidence="2 3">
    <name type="scientific">Sinosporangium album</name>
    <dbReference type="NCBI Taxonomy" id="504805"/>
    <lineage>
        <taxon>Bacteria</taxon>
        <taxon>Bacillati</taxon>
        <taxon>Actinomycetota</taxon>
        <taxon>Actinomycetes</taxon>
        <taxon>Streptosporangiales</taxon>
        <taxon>Streptosporangiaceae</taxon>
        <taxon>Sinosporangium</taxon>
    </lineage>
</organism>
<dbReference type="Proteomes" id="UP000198923">
    <property type="component" value="Unassembled WGS sequence"/>
</dbReference>
<dbReference type="AlphaFoldDB" id="A0A1G7S7U0"/>
<keyword evidence="1" id="KW-0472">Membrane</keyword>
<name>A0A1G7S7U0_9ACTN</name>
<protein>
    <submittedName>
        <fullName evidence="2">Uncharacterized protein</fullName>
    </submittedName>
</protein>
<feature type="transmembrane region" description="Helical" evidence="1">
    <location>
        <begin position="7"/>
        <end position="26"/>
    </location>
</feature>
<evidence type="ECO:0000313" key="3">
    <source>
        <dbReference type="Proteomes" id="UP000198923"/>
    </source>
</evidence>
<gene>
    <name evidence="2" type="ORF">SAMN05421505_102200</name>
</gene>
<accession>A0A1G7S7U0</accession>
<evidence type="ECO:0000256" key="1">
    <source>
        <dbReference type="SAM" id="Phobius"/>
    </source>
</evidence>
<proteinExistence type="predicted"/>
<keyword evidence="1" id="KW-1133">Transmembrane helix</keyword>
<evidence type="ECO:0000313" key="2">
    <source>
        <dbReference type="EMBL" id="SDG19051.1"/>
    </source>
</evidence>
<sequence length="34" mass="3488">MRLTTELLLPCGAIGPVLFVAVYFVAGAARPGSP</sequence>
<keyword evidence="1" id="KW-0812">Transmembrane</keyword>
<reference evidence="2 3" key="1">
    <citation type="submission" date="2016-10" db="EMBL/GenBank/DDBJ databases">
        <authorList>
            <person name="de Groot N.N."/>
        </authorList>
    </citation>
    <scope>NUCLEOTIDE SEQUENCE [LARGE SCALE GENOMIC DNA]</scope>
    <source>
        <strain evidence="2 3">CPCC 201354</strain>
    </source>
</reference>
<keyword evidence="3" id="KW-1185">Reference proteome</keyword>